<keyword evidence="7" id="KW-0472">Membrane</keyword>
<dbReference type="PANTHER" id="PTHR33281:SF19">
    <property type="entry name" value="VOLTAGE-DEPENDENT ANION CHANNEL-FORMING PROTEIN YNEE"/>
    <property type="match status" value="1"/>
</dbReference>
<name>A0A0D3J1Z1_EMIH1</name>
<feature type="signal peptide" evidence="9">
    <location>
        <begin position="1"/>
        <end position="26"/>
    </location>
</feature>
<keyword evidence="2" id="KW-0813">Transport</keyword>
<reference evidence="11" key="1">
    <citation type="journal article" date="2013" name="Nature">
        <title>Pan genome of the phytoplankton Emiliania underpins its global distribution.</title>
        <authorList>
            <person name="Read B.A."/>
            <person name="Kegel J."/>
            <person name="Klute M.J."/>
            <person name="Kuo A."/>
            <person name="Lefebvre S.C."/>
            <person name="Maumus F."/>
            <person name="Mayer C."/>
            <person name="Miller J."/>
            <person name="Monier A."/>
            <person name="Salamov A."/>
            <person name="Young J."/>
            <person name="Aguilar M."/>
            <person name="Claverie J.M."/>
            <person name="Frickenhaus S."/>
            <person name="Gonzalez K."/>
            <person name="Herman E.K."/>
            <person name="Lin Y.C."/>
            <person name="Napier J."/>
            <person name="Ogata H."/>
            <person name="Sarno A.F."/>
            <person name="Shmutz J."/>
            <person name="Schroeder D."/>
            <person name="de Vargas C."/>
            <person name="Verret F."/>
            <person name="von Dassow P."/>
            <person name="Valentin K."/>
            <person name="Van de Peer Y."/>
            <person name="Wheeler G."/>
            <person name="Dacks J.B."/>
            <person name="Delwiche C.F."/>
            <person name="Dyhrman S.T."/>
            <person name="Glockner G."/>
            <person name="John U."/>
            <person name="Richards T."/>
            <person name="Worden A.Z."/>
            <person name="Zhang X."/>
            <person name="Grigoriev I.V."/>
            <person name="Allen A.E."/>
            <person name="Bidle K."/>
            <person name="Borodovsky M."/>
            <person name="Bowler C."/>
            <person name="Brownlee C."/>
            <person name="Cock J.M."/>
            <person name="Elias M."/>
            <person name="Gladyshev V.N."/>
            <person name="Groth M."/>
            <person name="Guda C."/>
            <person name="Hadaegh A."/>
            <person name="Iglesias-Rodriguez M.D."/>
            <person name="Jenkins J."/>
            <person name="Jones B.M."/>
            <person name="Lawson T."/>
            <person name="Leese F."/>
            <person name="Lindquist E."/>
            <person name="Lobanov A."/>
            <person name="Lomsadze A."/>
            <person name="Malik S.B."/>
            <person name="Marsh M.E."/>
            <person name="Mackinder L."/>
            <person name="Mock T."/>
            <person name="Mueller-Roeber B."/>
            <person name="Pagarete A."/>
            <person name="Parker M."/>
            <person name="Probert I."/>
            <person name="Quesneville H."/>
            <person name="Raines C."/>
            <person name="Rensing S.A."/>
            <person name="Riano-Pachon D.M."/>
            <person name="Richier S."/>
            <person name="Rokitta S."/>
            <person name="Shiraiwa Y."/>
            <person name="Soanes D.M."/>
            <person name="van der Giezen M."/>
            <person name="Wahlund T.M."/>
            <person name="Williams B."/>
            <person name="Wilson W."/>
            <person name="Wolfe G."/>
            <person name="Wurch L.L."/>
        </authorList>
    </citation>
    <scope>NUCLEOTIDE SEQUENCE</scope>
</reference>
<sequence length="256" mass="28004">MPPEPIVLPSLALGLLVTFRTNTANARYMEARNLWGEIVNTSRDITRVALQWLELLAAWIDEQPDPSAITMVLALDWLHSQRAKASVGGNNGAADGPSAGRSPWGENPPNWEHFAGDSRETYQGEEVKEQDRRAIPIDRSRKSAMHAYKNRMDKEFAALADACDADMSCGLWSWDLGPAGAWDCRLSHSLSGGSLRSVYTIARHPDRGLSRCSLGGGAVPRASVSQNTVRPDWTLAAASFPGSREIRFNVSMNVST</sequence>
<evidence type="ECO:0000256" key="2">
    <source>
        <dbReference type="ARBA" id="ARBA00022448"/>
    </source>
</evidence>
<feature type="chain" id="PRO_5044213640" evidence="9">
    <location>
        <begin position="27"/>
        <end position="256"/>
    </location>
</feature>
<evidence type="ECO:0000256" key="1">
    <source>
        <dbReference type="ARBA" id="ARBA00004651"/>
    </source>
</evidence>
<dbReference type="AlphaFoldDB" id="A0A0D3J1Z1"/>
<dbReference type="InterPro" id="IPR044669">
    <property type="entry name" value="YneE/VCCN1/2-like"/>
</dbReference>
<keyword evidence="5" id="KW-1133">Transmembrane helix</keyword>
<evidence type="ECO:0000313" key="11">
    <source>
        <dbReference type="Proteomes" id="UP000013827"/>
    </source>
</evidence>
<evidence type="ECO:0000256" key="6">
    <source>
        <dbReference type="ARBA" id="ARBA00023065"/>
    </source>
</evidence>
<dbReference type="PANTHER" id="PTHR33281">
    <property type="entry name" value="UPF0187 PROTEIN YNEE"/>
    <property type="match status" value="1"/>
</dbReference>
<dbReference type="EnsemblProtists" id="EOD17526">
    <property type="protein sequence ID" value="EOD17526"/>
    <property type="gene ID" value="EMIHUDRAFT_244080"/>
</dbReference>
<keyword evidence="4" id="KW-0812">Transmembrane</keyword>
<keyword evidence="9" id="KW-0732">Signal</keyword>
<dbReference type="KEGG" id="ehx:EMIHUDRAFT_244080"/>
<keyword evidence="3" id="KW-1003">Cell membrane</keyword>
<evidence type="ECO:0000256" key="7">
    <source>
        <dbReference type="ARBA" id="ARBA00023136"/>
    </source>
</evidence>
<accession>A0A0D3J1Z1</accession>
<proteinExistence type="predicted"/>
<dbReference type="RefSeq" id="XP_005769955.1">
    <property type="nucleotide sequence ID" value="XM_005769898.1"/>
</dbReference>
<keyword evidence="11" id="KW-1185">Reference proteome</keyword>
<feature type="region of interest" description="Disordered" evidence="8">
    <location>
        <begin position="86"/>
        <end position="116"/>
    </location>
</feature>
<evidence type="ECO:0000256" key="9">
    <source>
        <dbReference type="SAM" id="SignalP"/>
    </source>
</evidence>
<organism evidence="10 11">
    <name type="scientific">Emiliania huxleyi (strain CCMP1516)</name>
    <dbReference type="NCBI Taxonomy" id="280463"/>
    <lineage>
        <taxon>Eukaryota</taxon>
        <taxon>Haptista</taxon>
        <taxon>Haptophyta</taxon>
        <taxon>Prymnesiophyceae</taxon>
        <taxon>Isochrysidales</taxon>
        <taxon>Noelaerhabdaceae</taxon>
        <taxon>Emiliania</taxon>
    </lineage>
</organism>
<dbReference type="GeneID" id="17263674"/>
<evidence type="ECO:0000313" key="10">
    <source>
        <dbReference type="EnsemblProtists" id="EOD17526"/>
    </source>
</evidence>
<evidence type="ECO:0000256" key="3">
    <source>
        <dbReference type="ARBA" id="ARBA00022475"/>
    </source>
</evidence>
<dbReference type="HOGENOM" id="CLU_1087513_0_0_1"/>
<dbReference type="GO" id="GO:0005886">
    <property type="term" value="C:plasma membrane"/>
    <property type="evidence" value="ECO:0007669"/>
    <property type="project" value="UniProtKB-SubCell"/>
</dbReference>
<comment type="subcellular location">
    <subcellularLocation>
        <location evidence="1">Cell membrane</location>
        <topology evidence="1">Multi-pass membrane protein</topology>
    </subcellularLocation>
</comment>
<evidence type="ECO:0000256" key="5">
    <source>
        <dbReference type="ARBA" id="ARBA00022989"/>
    </source>
</evidence>
<reference evidence="10" key="2">
    <citation type="submission" date="2024-10" db="UniProtKB">
        <authorList>
            <consortium name="EnsemblProtists"/>
        </authorList>
    </citation>
    <scope>IDENTIFICATION</scope>
</reference>
<dbReference type="Proteomes" id="UP000013827">
    <property type="component" value="Unassembled WGS sequence"/>
</dbReference>
<evidence type="ECO:0000256" key="8">
    <source>
        <dbReference type="SAM" id="MobiDB-lite"/>
    </source>
</evidence>
<keyword evidence="6" id="KW-0406">Ion transport</keyword>
<evidence type="ECO:0000256" key="4">
    <source>
        <dbReference type="ARBA" id="ARBA00022692"/>
    </source>
</evidence>
<protein>
    <submittedName>
        <fullName evidence="10">Uncharacterized protein</fullName>
    </submittedName>
</protein>
<dbReference type="GO" id="GO:0005254">
    <property type="term" value="F:chloride channel activity"/>
    <property type="evidence" value="ECO:0007669"/>
    <property type="project" value="InterPro"/>
</dbReference>
<dbReference type="Pfam" id="PF25539">
    <property type="entry name" value="Bestrophin_2"/>
    <property type="match status" value="1"/>
</dbReference>
<dbReference type="PaxDb" id="2903-EOD17526"/>